<dbReference type="PANTHER" id="PTHR43353:SF5">
    <property type="entry name" value="SUCCINATE-SEMIALDEHYDE DEHYDROGENASE, MITOCHONDRIAL"/>
    <property type="match status" value="1"/>
</dbReference>
<dbReference type="GO" id="GO:0005737">
    <property type="term" value="C:cytoplasm"/>
    <property type="evidence" value="ECO:0007669"/>
    <property type="project" value="TreeGrafter"/>
</dbReference>
<dbReference type="PANTHER" id="PTHR43353">
    <property type="entry name" value="SUCCINATE-SEMIALDEHYDE DEHYDROGENASE, MITOCHONDRIAL"/>
    <property type="match status" value="1"/>
</dbReference>
<comment type="caution">
    <text evidence="13">The sequence shown here is derived from an EMBL/GenBank/DDBJ whole genome shotgun (WGS) entry which is preliminary data.</text>
</comment>
<evidence type="ECO:0000256" key="3">
    <source>
        <dbReference type="ARBA" id="ARBA00013051"/>
    </source>
</evidence>
<gene>
    <name evidence="13" type="ORF">AMORRO_LOCUS7070</name>
</gene>
<evidence type="ECO:0000256" key="5">
    <source>
        <dbReference type="ARBA" id="ARBA00023002"/>
    </source>
</evidence>
<dbReference type="GO" id="GO:0004777">
    <property type="term" value="F:succinate-semialdehyde dehydrogenase (NAD+) activity"/>
    <property type="evidence" value="ECO:0007669"/>
    <property type="project" value="UniProtKB-EC"/>
</dbReference>
<dbReference type="InterPro" id="IPR016162">
    <property type="entry name" value="Ald_DH_N"/>
</dbReference>
<dbReference type="AlphaFoldDB" id="A0A9N9C1S2"/>
<protein>
    <recommendedName>
        <fullName evidence="4">Succinate-semialdehyde dehydrogenase, mitochondrial</fullName>
        <ecNumber evidence="9">1.2.1.16</ecNumber>
        <ecNumber evidence="3">1.2.1.24</ecNumber>
    </recommendedName>
    <alternativeName>
        <fullName evidence="6">NAD(+)-dependent succinic semialdehyde dehydrogenase</fullName>
    </alternativeName>
</protein>
<evidence type="ECO:0000313" key="14">
    <source>
        <dbReference type="Proteomes" id="UP000789342"/>
    </source>
</evidence>
<reference evidence="13" key="1">
    <citation type="submission" date="2021-06" db="EMBL/GenBank/DDBJ databases">
        <authorList>
            <person name="Kallberg Y."/>
            <person name="Tangrot J."/>
            <person name="Rosling A."/>
        </authorList>
    </citation>
    <scope>NUCLEOTIDE SEQUENCE</scope>
    <source>
        <strain evidence="13">CL551</strain>
    </source>
</reference>
<dbReference type="SUPFAM" id="SSF53720">
    <property type="entry name" value="ALDH-like"/>
    <property type="match status" value="1"/>
</dbReference>
<dbReference type="InterPro" id="IPR050740">
    <property type="entry name" value="Aldehyde_DH_Superfamily"/>
</dbReference>
<dbReference type="InterPro" id="IPR016160">
    <property type="entry name" value="Ald_DH_CS_CYS"/>
</dbReference>
<dbReference type="InterPro" id="IPR015590">
    <property type="entry name" value="Aldehyde_DH_dom"/>
</dbReference>
<dbReference type="Pfam" id="PF00171">
    <property type="entry name" value="Aldedh"/>
    <property type="match status" value="2"/>
</dbReference>
<dbReference type="FunFam" id="3.40.605.10:FF:000005">
    <property type="entry name" value="Succinate-semialdehyde dehydrogenase I"/>
    <property type="match status" value="1"/>
</dbReference>
<evidence type="ECO:0000256" key="9">
    <source>
        <dbReference type="ARBA" id="ARBA00067047"/>
    </source>
</evidence>
<dbReference type="Gene3D" id="3.40.605.10">
    <property type="entry name" value="Aldehyde Dehydrogenase, Chain A, domain 1"/>
    <property type="match status" value="2"/>
</dbReference>
<evidence type="ECO:0000256" key="7">
    <source>
        <dbReference type="ARBA" id="ARBA00050387"/>
    </source>
</evidence>
<keyword evidence="14" id="KW-1185">Reference proteome</keyword>
<comment type="catalytic activity">
    <reaction evidence="7">
        <text>succinate semialdehyde + NADP(+) + H2O = succinate + NADPH + 2 H(+)</text>
        <dbReference type="Rhea" id="RHEA:13213"/>
        <dbReference type="ChEBI" id="CHEBI:15377"/>
        <dbReference type="ChEBI" id="CHEBI:15378"/>
        <dbReference type="ChEBI" id="CHEBI:30031"/>
        <dbReference type="ChEBI" id="CHEBI:57706"/>
        <dbReference type="ChEBI" id="CHEBI:57783"/>
        <dbReference type="ChEBI" id="CHEBI:58349"/>
        <dbReference type="EC" id="1.2.1.16"/>
    </reaction>
</comment>
<feature type="active site" evidence="10">
    <location>
        <position position="289"/>
    </location>
</feature>
<comment type="similarity">
    <text evidence="2 11">Belongs to the aldehyde dehydrogenase family.</text>
</comment>
<feature type="domain" description="Aldehyde dehydrogenase" evidence="12">
    <location>
        <begin position="51"/>
        <end position="315"/>
    </location>
</feature>
<keyword evidence="5 11" id="KW-0560">Oxidoreductase</keyword>
<proteinExistence type="inferred from homology"/>
<dbReference type="Gene3D" id="3.40.309.10">
    <property type="entry name" value="Aldehyde Dehydrogenase, Chain A, domain 2"/>
    <property type="match status" value="1"/>
</dbReference>
<evidence type="ECO:0000256" key="1">
    <source>
        <dbReference type="ARBA" id="ARBA00005176"/>
    </source>
</evidence>
<organism evidence="13 14">
    <name type="scientific">Acaulospora morrowiae</name>
    <dbReference type="NCBI Taxonomy" id="94023"/>
    <lineage>
        <taxon>Eukaryota</taxon>
        <taxon>Fungi</taxon>
        <taxon>Fungi incertae sedis</taxon>
        <taxon>Mucoromycota</taxon>
        <taxon>Glomeromycotina</taxon>
        <taxon>Glomeromycetes</taxon>
        <taxon>Diversisporales</taxon>
        <taxon>Acaulosporaceae</taxon>
        <taxon>Acaulospora</taxon>
    </lineage>
</organism>
<evidence type="ECO:0000256" key="2">
    <source>
        <dbReference type="ARBA" id="ARBA00009986"/>
    </source>
</evidence>
<dbReference type="EMBL" id="CAJVPV010005094">
    <property type="protein sequence ID" value="CAG8584710.1"/>
    <property type="molecule type" value="Genomic_DNA"/>
</dbReference>
<dbReference type="OrthoDB" id="310895at2759"/>
<evidence type="ECO:0000256" key="4">
    <source>
        <dbReference type="ARBA" id="ARBA00019842"/>
    </source>
</evidence>
<name>A0A9N9C1S2_9GLOM</name>
<sequence length="538" mass="58962">MSIFFSRVQLRKTFNIKIMTSKDRFFATKVEVPKLRDQSLLRQSAFVNGEWVKSKTGQEFSVLDPATNDEIGKIPDMNPEDAKEAIRAAKEAFKDWAKQTAKHRHDLLKTWYSLILDNKDDLATILTRENGKQINEALGEIKYGASFIEWFAEEARRVYGDVIPSPWKNHKFVVQKQPVGVVGIITPWNFPNAMITRKLGAALAVGCTTVIKPDSQTPFSALALAELASRAGFPKGVINVVTAKANTPGIGLELTTNPDVRKISFTGSTTVGKLLMQQSSSTIKKLSLELGGNAPFIVFDDADIDAAVEGLSNFYFKLSYVNVDNWTKTDHTGAMASKFRASGQTCVCANRIYVQSSIHAEFASRLAEKVSKFRIGNGFDPQTTHGPLINSKAVEKVTRHVEDAVAKGAEILVGGVRRDGNFFEPTVLTGMTTEMAITSEETFGPVAGLYKFESEEEVIELANDSTVGLAGYFYSRDVGRCWRVAEALELGMVGVNSGIVGSSEVPFGGIKESGLGREGSKYGIDEYLNIKYINFGGI</sequence>
<dbReference type="GO" id="GO:0004030">
    <property type="term" value="F:aldehyde dehydrogenase [NAD(P)+] activity"/>
    <property type="evidence" value="ECO:0007669"/>
    <property type="project" value="UniProtKB-ARBA"/>
</dbReference>
<evidence type="ECO:0000259" key="12">
    <source>
        <dbReference type="Pfam" id="PF00171"/>
    </source>
</evidence>
<dbReference type="Proteomes" id="UP000789342">
    <property type="component" value="Unassembled WGS sequence"/>
</dbReference>
<dbReference type="EC" id="1.2.1.16" evidence="9"/>
<feature type="domain" description="Aldehyde dehydrogenase" evidence="12">
    <location>
        <begin position="332"/>
        <end position="533"/>
    </location>
</feature>
<dbReference type="PROSITE" id="PS00070">
    <property type="entry name" value="ALDEHYDE_DEHYDR_CYS"/>
    <property type="match status" value="1"/>
</dbReference>
<evidence type="ECO:0000256" key="11">
    <source>
        <dbReference type="RuleBase" id="RU003345"/>
    </source>
</evidence>
<dbReference type="PROSITE" id="PS00687">
    <property type="entry name" value="ALDEHYDE_DEHYDR_GLU"/>
    <property type="match status" value="1"/>
</dbReference>
<dbReference type="EC" id="1.2.1.24" evidence="3"/>
<comment type="catalytic activity">
    <reaction evidence="8">
        <text>succinate semialdehyde + NAD(+) + H2O = succinate + NADH + 2 H(+)</text>
        <dbReference type="Rhea" id="RHEA:13217"/>
        <dbReference type="ChEBI" id="CHEBI:15377"/>
        <dbReference type="ChEBI" id="CHEBI:15378"/>
        <dbReference type="ChEBI" id="CHEBI:30031"/>
        <dbReference type="ChEBI" id="CHEBI:57540"/>
        <dbReference type="ChEBI" id="CHEBI:57706"/>
        <dbReference type="ChEBI" id="CHEBI:57945"/>
        <dbReference type="EC" id="1.2.1.16"/>
    </reaction>
</comment>
<comment type="pathway">
    <text evidence="1">Amino-acid degradation; 4-aminobutanoate degradation.</text>
</comment>
<evidence type="ECO:0000256" key="10">
    <source>
        <dbReference type="PROSITE-ProRule" id="PRU10007"/>
    </source>
</evidence>
<accession>A0A9N9C1S2</accession>
<evidence type="ECO:0000256" key="6">
    <source>
        <dbReference type="ARBA" id="ARBA00030806"/>
    </source>
</evidence>
<dbReference type="InterPro" id="IPR029510">
    <property type="entry name" value="Ald_DH_CS_GLU"/>
</dbReference>
<evidence type="ECO:0000313" key="13">
    <source>
        <dbReference type="EMBL" id="CAG8584710.1"/>
    </source>
</evidence>
<dbReference type="InterPro" id="IPR016161">
    <property type="entry name" value="Ald_DH/histidinol_DH"/>
</dbReference>
<dbReference type="FunFam" id="3.40.605.10:FF:000026">
    <property type="entry name" value="Aldehyde dehydrogenase, putative"/>
    <property type="match status" value="1"/>
</dbReference>
<dbReference type="FunFam" id="3.40.309.10:FF:000004">
    <property type="entry name" value="Succinate-semialdehyde dehydrogenase I"/>
    <property type="match status" value="1"/>
</dbReference>
<dbReference type="InterPro" id="IPR016163">
    <property type="entry name" value="Ald_DH_C"/>
</dbReference>
<dbReference type="CDD" id="cd07103">
    <property type="entry name" value="ALDH_F5_SSADH_GabD"/>
    <property type="match status" value="1"/>
</dbReference>
<dbReference type="GO" id="GO:0009450">
    <property type="term" value="P:gamma-aminobutyric acid catabolic process"/>
    <property type="evidence" value="ECO:0007669"/>
    <property type="project" value="TreeGrafter"/>
</dbReference>
<evidence type="ECO:0000256" key="8">
    <source>
        <dbReference type="ARBA" id="ARBA00052698"/>
    </source>
</evidence>